<proteinExistence type="predicted"/>
<reference evidence="1 2" key="1">
    <citation type="journal article" date="2020" name="BMC Genomics">
        <title>Correction to: Identification and distribution of gene clusters required for synthesis of sphingolipid metabolism inhibitors in diverse species of the filamentous fungus Fusarium.</title>
        <authorList>
            <person name="Kim H.S."/>
            <person name="Lohmar J.M."/>
            <person name="Busman M."/>
            <person name="Brown D.W."/>
            <person name="Naumann T.A."/>
            <person name="Divon H.H."/>
            <person name="Lysoe E."/>
            <person name="Uhlig S."/>
            <person name="Proctor R.H."/>
        </authorList>
    </citation>
    <scope>NUCLEOTIDE SEQUENCE [LARGE SCALE GENOMIC DNA]</scope>
    <source>
        <strain evidence="1 2">NRRL 25214</strain>
    </source>
</reference>
<keyword evidence="2" id="KW-1185">Reference proteome</keyword>
<name>A0A8H4Z8F1_9HYPO</name>
<dbReference type="EMBL" id="JABEVY010000223">
    <property type="protein sequence ID" value="KAF5241794.1"/>
    <property type="molecule type" value="Genomic_DNA"/>
</dbReference>
<dbReference type="Proteomes" id="UP000573603">
    <property type="component" value="Unassembled WGS sequence"/>
</dbReference>
<accession>A0A8H4Z8F1</accession>
<dbReference type="AlphaFoldDB" id="A0A8H4Z8F1"/>
<gene>
    <name evidence="1" type="ORF">FANTH_9010</name>
</gene>
<evidence type="ECO:0000313" key="1">
    <source>
        <dbReference type="EMBL" id="KAF5241794.1"/>
    </source>
</evidence>
<protein>
    <recommendedName>
        <fullName evidence="3">Heterokaryon incompatibility domain-containing protein</fullName>
    </recommendedName>
</protein>
<comment type="caution">
    <text evidence="1">The sequence shown here is derived from an EMBL/GenBank/DDBJ whole genome shotgun (WGS) entry which is preliminary data.</text>
</comment>
<dbReference type="PANTHER" id="PTHR39596:SF3">
    <property type="entry name" value="HETEROKARYON INCOMPATIBILITY DOMAIN-CONTAINING PROTEIN"/>
    <property type="match status" value="1"/>
</dbReference>
<organism evidence="1 2">
    <name type="scientific">Fusarium anthophilum</name>
    <dbReference type="NCBI Taxonomy" id="48485"/>
    <lineage>
        <taxon>Eukaryota</taxon>
        <taxon>Fungi</taxon>
        <taxon>Dikarya</taxon>
        <taxon>Ascomycota</taxon>
        <taxon>Pezizomycotina</taxon>
        <taxon>Sordariomycetes</taxon>
        <taxon>Hypocreomycetidae</taxon>
        <taxon>Hypocreales</taxon>
        <taxon>Nectriaceae</taxon>
        <taxon>Fusarium</taxon>
        <taxon>Fusarium fujikuroi species complex</taxon>
    </lineage>
</organism>
<evidence type="ECO:0008006" key="3">
    <source>
        <dbReference type="Google" id="ProtNLM"/>
    </source>
</evidence>
<dbReference type="PANTHER" id="PTHR39596">
    <property type="match status" value="1"/>
</dbReference>
<evidence type="ECO:0000313" key="2">
    <source>
        <dbReference type="Proteomes" id="UP000573603"/>
    </source>
</evidence>
<sequence length="910" mass="103421">MQHLNHIYDTEWLTPFTVACFDTLEHRQTTKHPCTYENFVSFPKQHGYRIDKSYRVHRSGNEGSCTTLGRPALDQAWLFFQLIYCVVRNQEEPFLAHHELVSEGKLVTTRLPDALERWDTHLRGLHKTDPGAAIMRFLEANQILELAKQVVLANLAEGSPSMLVPQPARSYETWDLATEFREKQNLCLMILGETISAVLTKMMRTCKINLPGWELDDGGGWGPSAHVSRMMFEETWCPRSQATVKGQLGRNATLLYVTVLAHRENKHNRHSQHLHQHQQKCNPSRCEFIEASDSRADTDIREYRPSHAQGCTDCGMIGPNENEILDILEQSNDQRTGVFPLIRVWEDNKTKTLEIKVEKWEARTPYATVSHVWSQGLGNRNRREIHVCQLRAIKNLLQKVFGDKGYYLFWLDTFAIPQRRDGDTRYAELKRKAIGLIHHIFNNAQHCIILDSYLMNFGNAYDANCRAIGAEVLASGWMMRLWTLQEAFVSDQLHLALRGHDLVDKRPPNLDNFWTETDGQDVLRSSMAEIMRGKVELNLMRTEPRKPLDEKSTSERALLIASAWRAVRYRTTRNPGEETLALSSLLDIPISQDDESPVLSTSREQDRERLMERFWETVGKGGAFENAIPPGIIFLPGKRLSSKGFRWAPFTWMSGEVEAYPFPLDSPKHPTQLTPEGLVVQLPGFCLYPTRDKLNDIISTSNRSSFRFSVGRGLDEWYQVSTARKRSQLNGISAPLDNGNHDLHPIALELQNDIVSGKPLKIGIILSRPRPVEVQGEIGLLVKICDGEDRCPLSDRDKSLLTCKIIRRIEVSRLAIGASEISPGKTKPEEAPGYDPILSRYERFQQEKVAGVQLEDDQSWCVDGFPGKAAAAVGLKRSQTDITTPRQPGSFFSRLKRVVTSSSIFESSDL</sequence>